<reference evidence="2 3" key="1">
    <citation type="submission" date="2021-03" db="EMBL/GenBank/DDBJ databases">
        <title>Sequencing the genomes of 1000 actinobacteria strains.</title>
        <authorList>
            <person name="Klenk H.-P."/>
        </authorList>
    </citation>
    <scope>NUCLEOTIDE SEQUENCE [LARGE SCALE GENOMIC DNA]</scope>
    <source>
        <strain evidence="2 3">DSM 44580</strain>
    </source>
</reference>
<sequence>MTVANIRLGYSPVMETVVWLTTAATGGRHPVFGDPGSLARNALGLPDVDLLTDLLALTGQYYIPDMLTPQPRPLPPEEVLDAQLADLAALPQELVAEQLRYVEEHWGSPVSTRVRRLADTGQLTRRLADGLGTFFRHALAEGWPGLRAVAEADLTDRARVLATQGVGGLLGTLSPLVSWNGEAVVLDKPWAAEVDVSGHGIVLSAQVLGWPKLSVQADVKSQIAVYYPAARIGLRGRRDPAELARVVGSTRAALLADLGEPRSTAELAVRHDLAAATVSYHLGALRKASLVTATRDGRFVLYQRSAQAEALLAAS</sequence>
<dbReference type="Pfam" id="PF19361">
    <property type="entry name" value="DUF5937"/>
    <property type="match status" value="1"/>
</dbReference>
<dbReference type="EMBL" id="JAGIOO010000001">
    <property type="protein sequence ID" value="MBP2476344.1"/>
    <property type="molecule type" value="Genomic_DNA"/>
</dbReference>
<dbReference type="InterPro" id="IPR036388">
    <property type="entry name" value="WH-like_DNA-bd_sf"/>
</dbReference>
<evidence type="ECO:0000313" key="2">
    <source>
        <dbReference type="EMBL" id="MBP2476344.1"/>
    </source>
</evidence>
<dbReference type="PANTHER" id="PTHR43132:SF8">
    <property type="entry name" value="HTH-TYPE TRANSCRIPTIONAL REGULATOR KMTR"/>
    <property type="match status" value="1"/>
</dbReference>
<keyword evidence="2" id="KW-0238">DNA-binding</keyword>
<comment type="caution">
    <text evidence="2">The sequence shown here is derived from an EMBL/GenBank/DDBJ whole genome shotgun (WGS) entry which is preliminary data.</text>
</comment>
<name>A0ABS5AID5_9PSEU</name>
<dbReference type="RefSeq" id="WP_143342436.1">
    <property type="nucleotide sequence ID" value="NZ_JAGIOO010000001.1"/>
</dbReference>
<organism evidence="2 3">
    <name type="scientific">Crossiella equi</name>
    <dbReference type="NCBI Taxonomy" id="130796"/>
    <lineage>
        <taxon>Bacteria</taxon>
        <taxon>Bacillati</taxon>
        <taxon>Actinomycetota</taxon>
        <taxon>Actinomycetes</taxon>
        <taxon>Pseudonocardiales</taxon>
        <taxon>Pseudonocardiaceae</taxon>
        <taxon>Crossiella</taxon>
    </lineage>
</organism>
<dbReference type="InterPro" id="IPR036390">
    <property type="entry name" value="WH_DNA-bd_sf"/>
</dbReference>
<accession>A0ABS5AID5</accession>
<feature type="domain" description="DUF5937" evidence="1">
    <location>
        <begin position="125"/>
        <end position="231"/>
    </location>
</feature>
<keyword evidence="3" id="KW-1185">Reference proteome</keyword>
<evidence type="ECO:0000259" key="1">
    <source>
        <dbReference type="Pfam" id="PF19361"/>
    </source>
</evidence>
<gene>
    <name evidence="2" type="ORF">JOF53_005216</name>
</gene>
<dbReference type="CDD" id="cd00090">
    <property type="entry name" value="HTH_ARSR"/>
    <property type="match status" value="1"/>
</dbReference>
<dbReference type="GO" id="GO:0003677">
    <property type="term" value="F:DNA binding"/>
    <property type="evidence" value="ECO:0007669"/>
    <property type="project" value="UniProtKB-KW"/>
</dbReference>
<dbReference type="InterPro" id="IPR011991">
    <property type="entry name" value="ArsR-like_HTH"/>
</dbReference>
<dbReference type="Gene3D" id="1.10.10.10">
    <property type="entry name" value="Winged helix-like DNA-binding domain superfamily/Winged helix DNA-binding domain"/>
    <property type="match status" value="1"/>
</dbReference>
<dbReference type="PANTHER" id="PTHR43132">
    <property type="entry name" value="ARSENICAL RESISTANCE OPERON REPRESSOR ARSR-RELATED"/>
    <property type="match status" value="1"/>
</dbReference>
<dbReference type="SUPFAM" id="SSF46785">
    <property type="entry name" value="Winged helix' DNA-binding domain"/>
    <property type="match status" value="1"/>
</dbReference>
<dbReference type="InterPro" id="IPR051011">
    <property type="entry name" value="Metal_resp_trans_reg"/>
</dbReference>
<dbReference type="InterPro" id="IPR045981">
    <property type="entry name" value="DUF5937"/>
</dbReference>
<proteinExistence type="predicted"/>
<protein>
    <submittedName>
        <fullName evidence="2">DNA-binding transcriptional ArsR family regulator</fullName>
    </submittedName>
</protein>
<dbReference type="Proteomes" id="UP001519363">
    <property type="component" value="Unassembled WGS sequence"/>
</dbReference>
<dbReference type="Pfam" id="PF12840">
    <property type="entry name" value="HTH_20"/>
    <property type="match status" value="1"/>
</dbReference>
<evidence type="ECO:0000313" key="3">
    <source>
        <dbReference type="Proteomes" id="UP001519363"/>
    </source>
</evidence>